<dbReference type="InterPro" id="IPR036312">
    <property type="entry name" value="Bifun_inhib/LTP/seed_sf"/>
</dbReference>
<dbReference type="InterPro" id="IPR043325">
    <property type="entry name" value="LTSS"/>
</dbReference>
<evidence type="ECO:0000256" key="2">
    <source>
        <dbReference type="ARBA" id="ARBA00022729"/>
    </source>
</evidence>
<evidence type="ECO:0000256" key="1">
    <source>
        <dbReference type="ARBA" id="ARBA00009748"/>
    </source>
</evidence>
<dbReference type="GO" id="GO:0006869">
    <property type="term" value="P:lipid transport"/>
    <property type="evidence" value="ECO:0007669"/>
    <property type="project" value="InterPro"/>
</dbReference>
<reference evidence="7" key="2">
    <citation type="submission" date="2019-07" db="EMBL/GenBank/DDBJ databases">
        <authorList>
            <person name="Yang Y."/>
            <person name="Bocs S."/>
            <person name="Baudouin L."/>
        </authorList>
    </citation>
    <scope>NUCLEOTIDE SEQUENCE</scope>
    <source>
        <tissue evidence="7">Spear leaf of Hainan Tall coconut</tissue>
    </source>
</reference>
<dbReference type="GO" id="GO:0008289">
    <property type="term" value="F:lipid binding"/>
    <property type="evidence" value="ECO:0007669"/>
    <property type="project" value="InterPro"/>
</dbReference>
<keyword evidence="8" id="KW-1185">Reference proteome</keyword>
<evidence type="ECO:0000256" key="4">
    <source>
        <dbReference type="ARBA" id="ARBA00023180"/>
    </source>
</evidence>
<dbReference type="InterPro" id="IPR016140">
    <property type="entry name" value="Bifunc_inhib/LTP/seed_store"/>
</dbReference>
<feature type="transmembrane region" description="Helical" evidence="5">
    <location>
        <begin position="92"/>
        <end position="112"/>
    </location>
</feature>
<comment type="similarity">
    <text evidence="1">Belongs to the plant LTP family.</text>
</comment>
<accession>A0A8K0HZG3</accession>
<proteinExistence type="inferred from homology"/>
<dbReference type="PANTHER" id="PTHR33044">
    <property type="entry name" value="BIFUNCTIONAL INHIBITOR/LIPID-TRANSFER PROTEIN/SEED STORAGE 2S ALBUMIN SUPERFAMILY PROTEIN-RELATED"/>
    <property type="match status" value="1"/>
</dbReference>
<dbReference type="SMART" id="SM00499">
    <property type="entry name" value="AAI"/>
    <property type="match status" value="1"/>
</dbReference>
<evidence type="ECO:0000259" key="6">
    <source>
        <dbReference type="SMART" id="SM00499"/>
    </source>
</evidence>
<dbReference type="SUPFAM" id="SSF47699">
    <property type="entry name" value="Bifunctional inhibitor/lipid-transfer protein/seed storage 2S albumin"/>
    <property type="match status" value="1"/>
</dbReference>
<gene>
    <name evidence="7" type="ORF">COCNU_02G007320</name>
</gene>
<dbReference type="CDD" id="cd00010">
    <property type="entry name" value="AAI_LTSS"/>
    <property type="match status" value="1"/>
</dbReference>
<dbReference type="InterPro" id="IPR000528">
    <property type="entry name" value="Plant_nsLTP"/>
</dbReference>
<keyword evidence="2" id="KW-0732">Signal</keyword>
<keyword evidence="5" id="KW-0812">Transmembrane</keyword>
<dbReference type="AlphaFoldDB" id="A0A8K0HZG3"/>
<dbReference type="PRINTS" id="PR00382">
    <property type="entry name" value="LIPIDTRNSFER"/>
</dbReference>
<dbReference type="Proteomes" id="UP000797356">
    <property type="component" value="Chromosome 2"/>
</dbReference>
<evidence type="ECO:0000313" key="8">
    <source>
        <dbReference type="Proteomes" id="UP000797356"/>
    </source>
</evidence>
<organism evidence="7 8">
    <name type="scientific">Cocos nucifera</name>
    <name type="common">Coconut palm</name>
    <dbReference type="NCBI Taxonomy" id="13894"/>
    <lineage>
        <taxon>Eukaryota</taxon>
        <taxon>Viridiplantae</taxon>
        <taxon>Streptophyta</taxon>
        <taxon>Embryophyta</taxon>
        <taxon>Tracheophyta</taxon>
        <taxon>Spermatophyta</taxon>
        <taxon>Magnoliopsida</taxon>
        <taxon>Liliopsida</taxon>
        <taxon>Arecaceae</taxon>
        <taxon>Arecoideae</taxon>
        <taxon>Cocoseae</taxon>
        <taxon>Attaleinae</taxon>
        <taxon>Cocos</taxon>
    </lineage>
</organism>
<dbReference type="Pfam" id="PF14368">
    <property type="entry name" value="LTP_2"/>
    <property type="match status" value="1"/>
</dbReference>
<keyword evidence="4" id="KW-0325">Glycoprotein</keyword>
<name>A0A8K0HZG3_COCNU</name>
<dbReference type="OrthoDB" id="659547at2759"/>
<keyword evidence="3" id="KW-1015">Disulfide bond</keyword>
<keyword evidence="5" id="KW-1133">Transmembrane helix</keyword>
<comment type="caution">
    <text evidence="7">The sequence shown here is derived from an EMBL/GenBank/DDBJ whole genome shotgun (WGS) entry which is preliminary data.</text>
</comment>
<evidence type="ECO:0000256" key="3">
    <source>
        <dbReference type="ARBA" id="ARBA00023157"/>
    </source>
</evidence>
<evidence type="ECO:0000313" key="7">
    <source>
        <dbReference type="EMBL" id="KAG1330764.1"/>
    </source>
</evidence>
<reference evidence="7" key="1">
    <citation type="journal article" date="2017" name="Gigascience">
        <title>The genome draft of coconut (Cocos nucifera).</title>
        <authorList>
            <person name="Xiao Y."/>
            <person name="Xu P."/>
            <person name="Fan H."/>
            <person name="Baudouin L."/>
            <person name="Xia W."/>
            <person name="Bocs S."/>
            <person name="Xu J."/>
            <person name="Li Q."/>
            <person name="Guo A."/>
            <person name="Zhou L."/>
            <person name="Li J."/>
            <person name="Wu Y."/>
            <person name="Ma Z."/>
            <person name="Armero A."/>
            <person name="Issali A.E."/>
            <person name="Liu N."/>
            <person name="Peng M."/>
            <person name="Yang Y."/>
        </authorList>
    </citation>
    <scope>NUCLEOTIDE SEQUENCE</scope>
    <source>
        <tissue evidence="7">Spear leaf of Hainan Tall coconut</tissue>
    </source>
</reference>
<dbReference type="EMBL" id="CM017873">
    <property type="protein sequence ID" value="KAG1330764.1"/>
    <property type="molecule type" value="Genomic_DNA"/>
</dbReference>
<sequence length="190" mass="19448">MDCSSALDNLVDCATFAEEGSQLTKPQGQCCSGLKKVIKEDLACLCDTFMGNPKVGATLNMTKALTLPSACGISTPPRSMCKSGSLSSFPLLNWSISVVLLLSHFCLGFWLLSKGVEAKSGYLFCGEVAVAGVSPGAAPAPYPIPGGPSASRSVSVVPAPSPAHSSARALPVPSFVLVAAAEVALSCYYG</sequence>
<feature type="domain" description="Bifunctional inhibitor/plant lipid transfer protein/seed storage helical" evidence="6">
    <location>
        <begin position="3"/>
        <end position="78"/>
    </location>
</feature>
<protein>
    <submittedName>
        <fullName evidence="7">Non-specific lipid-transfer protein-like protein</fullName>
    </submittedName>
</protein>
<dbReference type="Gene3D" id="1.10.110.10">
    <property type="entry name" value="Plant lipid-transfer and hydrophobic proteins"/>
    <property type="match status" value="1"/>
</dbReference>
<keyword evidence="5" id="KW-0472">Membrane</keyword>
<evidence type="ECO:0000256" key="5">
    <source>
        <dbReference type="SAM" id="Phobius"/>
    </source>
</evidence>